<organism evidence="2 3">
    <name type="scientific">Paraperlucidibaca wandonensis</name>
    <dbReference type="NCBI Taxonomy" id="1268273"/>
    <lineage>
        <taxon>Bacteria</taxon>
        <taxon>Pseudomonadati</taxon>
        <taxon>Pseudomonadota</taxon>
        <taxon>Gammaproteobacteria</taxon>
        <taxon>Moraxellales</taxon>
        <taxon>Moraxellaceae</taxon>
        <taxon>Paraperlucidibaca</taxon>
    </lineage>
</organism>
<protein>
    <submittedName>
        <fullName evidence="2">Solute-binding protein</fullName>
    </submittedName>
</protein>
<keyword evidence="1" id="KW-0732">Signal</keyword>
<dbReference type="Gene3D" id="3.40.190.170">
    <property type="entry name" value="Bacterial extracellular solute-binding protein, family 7"/>
    <property type="match status" value="1"/>
</dbReference>
<feature type="signal peptide" evidence="1">
    <location>
        <begin position="1"/>
        <end position="33"/>
    </location>
</feature>
<evidence type="ECO:0000313" key="2">
    <source>
        <dbReference type="EMBL" id="MFD0949033.1"/>
    </source>
</evidence>
<dbReference type="InterPro" id="IPR038404">
    <property type="entry name" value="TRAP_DctP_sf"/>
</dbReference>
<evidence type="ECO:0000256" key="1">
    <source>
        <dbReference type="SAM" id="SignalP"/>
    </source>
</evidence>
<sequence length="374" mass="40935">MKNVACLMNNSLKRIAPALALLGLMAWLPVAHAIEASDVKAKLPAKSLLGLPTPLPKPIKLSFCLFDPFGTGGKVVAIARELAVYAEAFNLYADIRPYTDERVASEDFKAGRCDVVAISTLRAKQFNNVLGSIDAPGNLRNYAEMKTLLTQLSKPVVASLAINGRYQVAAVVPIGAVYIYVNDRSINSLSKAAGKRIVVLDWEPNMAKMVSGLGAQPVLADFTTYAGKFNNGQADIIAAPALAYQPMELAKGMGEKGGVIHYPLLQATAAILVRRDLVLPRIPDLDARLTELRKFGLQYLDKLFELLTDAEKDIPASRWVELPANERARYDQMLAEARVYLMKQGVYDPVMLSLMKRARCAHQPKASECSKFDE</sequence>
<dbReference type="EMBL" id="JBHTIT010000001">
    <property type="protein sequence ID" value="MFD0949033.1"/>
    <property type="molecule type" value="Genomic_DNA"/>
</dbReference>
<gene>
    <name evidence="2" type="ORF">ACFQ0F_01250</name>
</gene>
<reference evidence="3" key="1">
    <citation type="journal article" date="2019" name="Int. J. Syst. Evol. Microbiol.">
        <title>The Global Catalogue of Microorganisms (GCM) 10K type strain sequencing project: providing services to taxonomists for standard genome sequencing and annotation.</title>
        <authorList>
            <consortium name="The Broad Institute Genomics Platform"/>
            <consortium name="The Broad Institute Genome Sequencing Center for Infectious Disease"/>
            <person name="Wu L."/>
            <person name="Ma J."/>
        </authorList>
    </citation>
    <scope>NUCLEOTIDE SEQUENCE [LARGE SCALE GENOMIC DNA]</scope>
    <source>
        <strain evidence="3">CCUG 63419</strain>
    </source>
</reference>
<dbReference type="RefSeq" id="WP_379068199.1">
    <property type="nucleotide sequence ID" value="NZ_JBHTIT010000001.1"/>
</dbReference>
<proteinExistence type="predicted"/>
<dbReference type="Pfam" id="PF19582">
    <property type="entry name" value="AdeT1_2"/>
    <property type="match status" value="1"/>
</dbReference>
<feature type="chain" id="PRO_5045300014" evidence="1">
    <location>
        <begin position="34"/>
        <end position="374"/>
    </location>
</feature>
<keyword evidence="3" id="KW-1185">Reference proteome</keyword>
<dbReference type="InterPro" id="IPR045758">
    <property type="entry name" value="AdeT1/2"/>
</dbReference>
<accession>A0ABW3HC49</accession>
<evidence type="ECO:0000313" key="3">
    <source>
        <dbReference type="Proteomes" id="UP001597044"/>
    </source>
</evidence>
<dbReference type="Proteomes" id="UP001597044">
    <property type="component" value="Unassembled WGS sequence"/>
</dbReference>
<name>A0ABW3HC49_9GAMM</name>
<comment type="caution">
    <text evidence="2">The sequence shown here is derived from an EMBL/GenBank/DDBJ whole genome shotgun (WGS) entry which is preliminary data.</text>
</comment>